<dbReference type="STRING" id="45607.A0A2T0FG83"/>
<proteinExistence type="inferred from homology"/>
<comment type="caution">
    <text evidence="3">The sequence shown here is derived from an EMBL/GenBank/DDBJ whole genome shotgun (WGS) entry which is preliminary data.</text>
</comment>
<sequence>MYSWADCLVYIMYRSFTPESRHGTPGSRTPTIRFSEDDYGASLVSDELAAKLTELVVDEQVKRDSFSMSVQLLASERNKVSIKDREDALVVIYTVISHKYEPERVNSTLVSALMKAALGQRSDLEALLALQSICVAYTFADEDHPNYEDINEQINSFLPKLLGQIREKETTVTVRSFMTTALATLTFFTLSGGGGFNVEPAANNLMEIAETTTSKDAAVTAAALLGLALVTTLARDANSLIEDLAPSLTAFLGTSSNEVKLAAGKVLGVFFEKYTGTDLESEPLVEALESVLSESSKRTAKKDKRQTKSLFRDVLRTQRKDPATTLTYFALSRQKSLPIRTWAMLALLQHLTWVFAGGIQSQIANNASVHELLREETGEDASLFEDQYETPAERDWGPDHQRAIDRRTARLEKIKALGLMDPHVST</sequence>
<protein>
    <submittedName>
        <fullName evidence="3">Interferon-related developmental regulator 1</fullName>
    </submittedName>
</protein>
<dbReference type="OrthoDB" id="18978at2759"/>
<dbReference type="InterPro" id="IPR007701">
    <property type="entry name" value="Interferon-rel_develop_reg_N"/>
</dbReference>
<reference evidence="3 4" key="1">
    <citation type="submission" date="2017-04" db="EMBL/GenBank/DDBJ databases">
        <title>Genome sequencing of [Candida] sorbophila.</title>
        <authorList>
            <person name="Ahn J.O."/>
        </authorList>
    </citation>
    <scope>NUCLEOTIDE SEQUENCE [LARGE SCALE GENOMIC DNA]</scope>
    <source>
        <strain evidence="3 4">DS02</strain>
    </source>
</reference>
<dbReference type="InterPro" id="IPR039777">
    <property type="entry name" value="IFRD"/>
</dbReference>
<dbReference type="AlphaFoldDB" id="A0A2T0FG83"/>
<dbReference type="EMBL" id="NDIQ01000001">
    <property type="protein sequence ID" value="PRT54001.1"/>
    <property type="molecule type" value="Genomic_DNA"/>
</dbReference>
<name>A0A2T0FG83_9ASCO</name>
<gene>
    <name evidence="3" type="ORF">B9G98_01621</name>
</gene>
<dbReference type="PANTHER" id="PTHR12354">
    <property type="entry name" value="INTERFERON-RELATED DEVELOPMENTAL REGULATOR"/>
    <property type="match status" value="1"/>
</dbReference>
<feature type="domain" description="Interferon-related developmental regulator N-terminal" evidence="2">
    <location>
        <begin position="63"/>
        <end position="317"/>
    </location>
</feature>
<evidence type="ECO:0000256" key="1">
    <source>
        <dbReference type="ARBA" id="ARBA00008828"/>
    </source>
</evidence>
<evidence type="ECO:0000313" key="3">
    <source>
        <dbReference type="EMBL" id="PRT54001.1"/>
    </source>
</evidence>
<dbReference type="GeneID" id="36515370"/>
<organism evidence="3 4">
    <name type="scientific">Wickerhamiella sorbophila</name>
    <dbReference type="NCBI Taxonomy" id="45607"/>
    <lineage>
        <taxon>Eukaryota</taxon>
        <taxon>Fungi</taxon>
        <taxon>Dikarya</taxon>
        <taxon>Ascomycota</taxon>
        <taxon>Saccharomycotina</taxon>
        <taxon>Dipodascomycetes</taxon>
        <taxon>Dipodascales</taxon>
        <taxon>Trichomonascaceae</taxon>
        <taxon>Wickerhamiella</taxon>
    </lineage>
</organism>
<dbReference type="PANTHER" id="PTHR12354:SF1">
    <property type="entry name" value="INTERFERON-RELATED DEVELOPMENTAL REGULATOR 1"/>
    <property type="match status" value="1"/>
</dbReference>
<dbReference type="Gene3D" id="1.25.10.10">
    <property type="entry name" value="Leucine-rich Repeat Variant"/>
    <property type="match status" value="1"/>
</dbReference>
<dbReference type="InterPro" id="IPR016024">
    <property type="entry name" value="ARM-type_fold"/>
</dbReference>
<dbReference type="InterPro" id="IPR011989">
    <property type="entry name" value="ARM-like"/>
</dbReference>
<dbReference type="Proteomes" id="UP000238350">
    <property type="component" value="Unassembled WGS sequence"/>
</dbReference>
<dbReference type="RefSeq" id="XP_024663947.1">
    <property type="nucleotide sequence ID" value="XM_024808179.1"/>
</dbReference>
<evidence type="ECO:0000259" key="2">
    <source>
        <dbReference type="Pfam" id="PF05004"/>
    </source>
</evidence>
<accession>A0A2T0FG83</accession>
<keyword evidence="4" id="KW-1185">Reference proteome</keyword>
<evidence type="ECO:0000313" key="4">
    <source>
        <dbReference type="Proteomes" id="UP000238350"/>
    </source>
</evidence>
<comment type="similarity">
    <text evidence="1">Belongs to the IFRD family.</text>
</comment>
<dbReference type="Pfam" id="PF05004">
    <property type="entry name" value="IFRD"/>
    <property type="match status" value="1"/>
</dbReference>
<dbReference type="SUPFAM" id="SSF48371">
    <property type="entry name" value="ARM repeat"/>
    <property type="match status" value="1"/>
</dbReference>